<keyword evidence="5 9" id="KW-1133">Transmembrane helix</keyword>
<comment type="subcellular location">
    <subcellularLocation>
        <location evidence="1">Membrane</location>
        <topology evidence="1">Multi-pass membrane protein</topology>
    </subcellularLocation>
</comment>
<dbReference type="PANTHER" id="PTHR31584:SF1">
    <property type="entry name" value="TUMOR PROTEIN P53-INDUCIBLE PROTEIN 11"/>
    <property type="match status" value="1"/>
</dbReference>
<accession>A0A915B9Z7</accession>
<dbReference type="GO" id="GO:0016020">
    <property type="term" value="C:membrane"/>
    <property type="evidence" value="ECO:0007669"/>
    <property type="project" value="UniProtKB-SubCell"/>
</dbReference>
<evidence type="ECO:0000256" key="9">
    <source>
        <dbReference type="SAM" id="Phobius"/>
    </source>
</evidence>
<dbReference type="InterPro" id="IPR028266">
    <property type="entry name" value="TP53I11"/>
</dbReference>
<organism evidence="10 11">
    <name type="scientific">Parascaris univalens</name>
    <name type="common">Nematode worm</name>
    <dbReference type="NCBI Taxonomy" id="6257"/>
    <lineage>
        <taxon>Eukaryota</taxon>
        <taxon>Metazoa</taxon>
        <taxon>Ecdysozoa</taxon>
        <taxon>Nematoda</taxon>
        <taxon>Chromadorea</taxon>
        <taxon>Rhabditida</taxon>
        <taxon>Spirurina</taxon>
        <taxon>Ascaridomorpha</taxon>
        <taxon>Ascaridoidea</taxon>
        <taxon>Ascarididae</taxon>
        <taxon>Parascaris</taxon>
    </lineage>
</organism>
<dbReference type="AlphaFoldDB" id="A0A915B9Z7"/>
<protein>
    <recommendedName>
        <fullName evidence="2">Tumor protein p53-inducible protein 11</fullName>
    </recommendedName>
    <alternativeName>
        <fullName evidence="7">p53-induced gene 11 protein</fullName>
    </alternativeName>
</protein>
<name>A0A915B9Z7_PARUN</name>
<evidence type="ECO:0000256" key="8">
    <source>
        <dbReference type="SAM" id="MobiDB-lite"/>
    </source>
</evidence>
<dbReference type="WBParaSite" id="PgR032X_g017_t02">
    <property type="protein sequence ID" value="PgR032X_g017_t02"/>
    <property type="gene ID" value="PgR032X_g017"/>
</dbReference>
<evidence type="ECO:0000256" key="3">
    <source>
        <dbReference type="ARBA" id="ARBA00022553"/>
    </source>
</evidence>
<evidence type="ECO:0000313" key="10">
    <source>
        <dbReference type="Proteomes" id="UP000887569"/>
    </source>
</evidence>
<feature type="transmembrane region" description="Helical" evidence="9">
    <location>
        <begin position="219"/>
        <end position="239"/>
    </location>
</feature>
<feature type="transmembrane region" description="Helical" evidence="9">
    <location>
        <begin position="194"/>
        <end position="212"/>
    </location>
</feature>
<feature type="compositionally biased region" description="Basic and acidic residues" evidence="8">
    <location>
        <begin position="23"/>
        <end position="38"/>
    </location>
</feature>
<dbReference type="PANTHER" id="PTHR31584">
    <property type="entry name" value="TUMOR PROTEIN P53-INDUCIBLE PROTEIN 11"/>
    <property type="match status" value="1"/>
</dbReference>
<evidence type="ECO:0000256" key="6">
    <source>
        <dbReference type="ARBA" id="ARBA00023136"/>
    </source>
</evidence>
<keyword evidence="10" id="KW-1185">Reference proteome</keyword>
<feature type="compositionally biased region" description="Low complexity" evidence="8">
    <location>
        <begin position="59"/>
        <end position="73"/>
    </location>
</feature>
<evidence type="ECO:0000256" key="4">
    <source>
        <dbReference type="ARBA" id="ARBA00022692"/>
    </source>
</evidence>
<reference evidence="11" key="1">
    <citation type="submission" date="2022-11" db="UniProtKB">
        <authorList>
            <consortium name="WormBaseParasite"/>
        </authorList>
    </citation>
    <scope>IDENTIFICATION</scope>
</reference>
<dbReference type="Pfam" id="PF14936">
    <property type="entry name" value="p53-inducible11"/>
    <property type="match status" value="1"/>
</dbReference>
<keyword evidence="6 9" id="KW-0472">Membrane</keyword>
<evidence type="ECO:0000256" key="1">
    <source>
        <dbReference type="ARBA" id="ARBA00004141"/>
    </source>
</evidence>
<evidence type="ECO:0000256" key="5">
    <source>
        <dbReference type="ARBA" id="ARBA00022989"/>
    </source>
</evidence>
<feature type="region of interest" description="Disordered" evidence="8">
    <location>
        <begin position="1"/>
        <end position="105"/>
    </location>
</feature>
<evidence type="ECO:0000313" key="11">
    <source>
        <dbReference type="WBParaSite" id="PgR032X_g017_t02"/>
    </source>
</evidence>
<sequence length="303" mass="33291">MCDDGRGQDSDDVEGLVMVARHSSSDGKRPCDDLIRFEADEDTNQQHSDGHPDEHSSTDAKSSTKATSSPTESVPSQTTTSDNVIRTRVIKRLSPEDRKQSASDLQSRLKTRKLLGVGELVGDNGDIYRSKISQLLGINESLYVRLPRGLLLWNTAITMYIYMIGIVCLVTPSIGSYIEFGYSTASSEQLAVRMYGAAMFAFGLLFRGLLVLKDARSEISTLLLACATLFSLQLTVGLLHGHLSYALAGFRMAGIIGSLVYQSLLDTQGSVCRQVLRYFDETFRHSDHSPSRSSSSDEKEKTS</sequence>
<evidence type="ECO:0000256" key="2">
    <source>
        <dbReference type="ARBA" id="ARBA00019449"/>
    </source>
</evidence>
<dbReference type="Proteomes" id="UP000887569">
    <property type="component" value="Unplaced"/>
</dbReference>
<evidence type="ECO:0000256" key="7">
    <source>
        <dbReference type="ARBA" id="ARBA00032100"/>
    </source>
</evidence>
<keyword evidence="4 9" id="KW-0812">Transmembrane</keyword>
<proteinExistence type="predicted"/>
<feature type="compositionally biased region" description="Basic and acidic residues" evidence="8">
    <location>
        <begin position="48"/>
        <end position="58"/>
    </location>
</feature>
<feature type="compositionally biased region" description="Polar residues" evidence="8">
    <location>
        <begin position="74"/>
        <end position="84"/>
    </location>
</feature>
<keyword evidence="3" id="KW-0597">Phosphoprotein</keyword>
<feature type="transmembrane region" description="Helical" evidence="9">
    <location>
        <begin position="151"/>
        <end position="174"/>
    </location>
</feature>